<evidence type="ECO:0000256" key="1">
    <source>
        <dbReference type="ARBA" id="ARBA00010605"/>
    </source>
</evidence>
<dbReference type="GO" id="GO:0019843">
    <property type="term" value="F:rRNA binding"/>
    <property type="evidence" value="ECO:0007669"/>
    <property type="project" value="UniProtKB-UniRule"/>
</dbReference>
<evidence type="ECO:0000256" key="6">
    <source>
        <dbReference type="ARBA" id="ARBA00035292"/>
    </source>
</evidence>
<accession>A0A318S988</accession>
<keyword evidence="2 7" id="KW-0699">rRNA-binding</keyword>
<evidence type="ECO:0000256" key="3">
    <source>
        <dbReference type="ARBA" id="ARBA00022884"/>
    </source>
</evidence>
<comment type="function">
    <text evidence="7">Binds to the 23S rRNA.</text>
</comment>
<organism evidence="9 10">
    <name type="scientific">Deinococcus yavapaiensis KR-236</name>
    <dbReference type="NCBI Taxonomy" id="694435"/>
    <lineage>
        <taxon>Bacteria</taxon>
        <taxon>Thermotogati</taxon>
        <taxon>Deinococcota</taxon>
        <taxon>Deinococci</taxon>
        <taxon>Deinococcales</taxon>
        <taxon>Deinococcaceae</taxon>
        <taxon>Deinococcus</taxon>
    </lineage>
</organism>
<name>A0A318S988_9DEIO</name>
<dbReference type="FunFam" id="3.10.430.100:FF:000006">
    <property type="entry name" value="50S ribosomal protein L9"/>
    <property type="match status" value="1"/>
</dbReference>
<dbReference type="InterPro" id="IPR036935">
    <property type="entry name" value="Ribosomal_bL9_N_sf"/>
</dbReference>
<dbReference type="Pfam" id="PF03948">
    <property type="entry name" value="Ribosomal_L9_C"/>
    <property type="match status" value="1"/>
</dbReference>
<dbReference type="InterPro" id="IPR000244">
    <property type="entry name" value="Ribosomal_bL9"/>
</dbReference>
<evidence type="ECO:0000256" key="2">
    <source>
        <dbReference type="ARBA" id="ARBA00022730"/>
    </source>
</evidence>
<dbReference type="InterPro" id="IPR020069">
    <property type="entry name" value="Ribosomal_bL9_C"/>
</dbReference>
<dbReference type="NCBIfam" id="TIGR00158">
    <property type="entry name" value="L9"/>
    <property type="match status" value="1"/>
</dbReference>
<dbReference type="InterPro" id="IPR009027">
    <property type="entry name" value="Ribosomal_bL9/RNase_H1_N"/>
</dbReference>
<evidence type="ECO:0000256" key="5">
    <source>
        <dbReference type="ARBA" id="ARBA00023274"/>
    </source>
</evidence>
<evidence type="ECO:0000259" key="8">
    <source>
        <dbReference type="PROSITE" id="PS00651"/>
    </source>
</evidence>
<dbReference type="PANTHER" id="PTHR21368">
    <property type="entry name" value="50S RIBOSOMAL PROTEIN L9"/>
    <property type="match status" value="1"/>
</dbReference>
<dbReference type="GO" id="GO:0005840">
    <property type="term" value="C:ribosome"/>
    <property type="evidence" value="ECO:0007669"/>
    <property type="project" value="UniProtKB-KW"/>
</dbReference>
<keyword evidence="5 7" id="KW-0687">Ribonucleoprotein</keyword>
<dbReference type="EMBL" id="QJSX01000008">
    <property type="protein sequence ID" value="PYE53591.1"/>
    <property type="molecule type" value="Genomic_DNA"/>
</dbReference>
<dbReference type="AlphaFoldDB" id="A0A318S988"/>
<feature type="domain" description="Ribosomal protein L9" evidence="8">
    <location>
        <begin position="13"/>
        <end position="40"/>
    </location>
</feature>
<evidence type="ECO:0000313" key="9">
    <source>
        <dbReference type="EMBL" id="PYE53591.1"/>
    </source>
</evidence>
<reference evidence="9 10" key="1">
    <citation type="submission" date="2018-06" db="EMBL/GenBank/DDBJ databases">
        <title>Genomic Encyclopedia of Type Strains, Phase IV (KMG-IV): sequencing the most valuable type-strain genomes for metagenomic binning, comparative biology and taxonomic classification.</title>
        <authorList>
            <person name="Goeker M."/>
        </authorList>
    </citation>
    <scope>NUCLEOTIDE SEQUENCE [LARGE SCALE GENOMIC DNA]</scope>
    <source>
        <strain evidence="9 10">DSM 18048</strain>
    </source>
</reference>
<dbReference type="PROSITE" id="PS00651">
    <property type="entry name" value="RIBOSOMAL_L9"/>
    <property type="match status" value="1"/>
</dbReference>
<comment type="caution">
    <text evidence="9">The sequence shown here is derived from an EMBL/GenBank/DDBJ whole genome shotgun (WGS) entry which is preliminary data.</text>
</comment>
<keyword evidence="3 7" id="KW-0694">RNA-binding</keyword>
<evidence type="ECO:0000256" key="4">
    <source>
        <dbReference type="ARBA" id="ARBA00022980"/>
    </source>
</evidence>
<dbReference type="Gene3D" id="3.40.5.10">
    <property type="entry name" value="Ribosomal protein L9, N-terminal domain"/>
    <property type="match status" value="1"/>
</dbReference>
<proteinExistence type="inferred from homology"/>
<dbReference type="InterPro" id="IPR020594">
    <property type="entry name" value="Ribosomal_bL9_bac/chp"/>
</dbReference>
<comment type="similarity">
    <text evidence="1 7">Belongs to the bacterial ribosomal protein bL9 family.</text>
</comment>
<dbReference type="Gene3D" id="3.10.430.100">
    <property type="entry name" value="Ribosomal protein L9, C-terminal domain"/>
    <property type="match status" value="1"/>
</dbReference>
<evidence type="ECO:0000313" key="10">
    <source>
        <dbReference type="Proteomes" id="UP000248326"/>
    </source>
</evidence>
<dbReference type="SUPFAM" id="SSF55653">
    <property type="entry name" value="Ribosomal protein L9 C-domain"/>
    <property type="match status" value="1"/>
</dbReference>
<dbReference type="GO" id="GO:0006412">
    <property type="term" value="P:translation"/>
    <property type="evidence" value="ECO:0007669"/>
    <property type="project" value="UniProtKB-UniRule"/>
</dbReference>
<dbReference type="SUPFAM" id="SSF55658">
    <property type="entry name" value="L9 N-domain-like"/>
    <property type="match status" value="1"/>
</dbReference>
<dbReference type="RefSeq" id="WP_110886950.1">
    <property type="nucleotide sequence ID" value="NZ_QJSX01000008.1"/>
</dbReference>
<dbReference type="GO" id="GO:1990904">
    <property type="term" value="C:ribonucleoprotein complex"/>
    <property type="evidence" value="ECO:0007669"/>
    <property type="project" value="UniProtKB-KW"/>
</dbReference>
<dbReference type="OrthoDB" id="9788336at2"/>
<dbReference type="InterPro" id="IPR036791">
    <property type="entry name" value="Ribosomal_bL9_C_sf"/>
</dbReference>
<dbReference type="HAMAP" id="MF_00503">
    <property type="entry name" value="Ribosomal_bL9"/>
    <property type="match status" value="1"/>
</dbReference>
<dbReference type="GO" id="GO:0003735">
    <property type="term" value="F:structural constituent of ribosome"/>
    <property type="evidence" value="ECO:0007669"/>
    <property type="project" value="InterPro"/>
</dbReference>
<dbReference type="Proteomes" id="UP000248326">
    <property type="component" value="Unassembled WGS sequence"/>
</dbReference>
<keyword evidence="4 7" id="KW-0689">Ribosomal protein</keyword>
<dbReference type="InterPro" id="IPR020070">
    <property type="entry name" value="Ribosomal_bL9_N"/>
</dbReference>
<protein>
    <recommendedName>
        <fullName evidence="6 7">Large ribosomal subunit protein bL9</fullName>
    </recommendedName>
</protein>
<evidence type="ECO:0000256" key="7">
    <source>
        <dbReference type="HAMAP-Rule" id="MF_00503"/>
    </source>
</evidence>
<keyword evidence="10" id="KW-1185">Reference proteome</keyword>
<gene>
    <name evidence="7" type="primary">rplI</name>
    <name evidence="9" type="ORF">DES52_108120</name>
</gene>
<dbReference type="Pfam" id="PF01281">
    <property type="entry name" value="Ribosomal_L9_N"/>
    <property type="match status" value="1"/>
</dbReference>
<sequence>MNVILLEPVAKLGTTGDVVKVKPGYARNFLVPRGLALPATERNLKSLAGQVRVRERQLAAEKATAEALAERLQGASVSLSVRAGEGKIYGAVTSSDVASALTAQGFDVDRRRLDMPKAIKELGEYDVQYKAHPEVVIPLKVVITAQQA</sequence>